<proteinExistence type="predicted"/>
<accession>A0A0W8G9J6</accession>
<dbReference type="Gene3D" id="1.10.760.10">
    <property type="entry name" value="Cytochrome c-like domain"/>
    <property type="match status" value="1"/>
</dbReference>
<evidence type="ECO:0000313" key="1">
    <source>
        <dbReference type="EMBL" id="KUG29796.1"/>
    </source>
</evidence>
<dbReference type="GO" id="GO:0020037">
    <property type="term" value="F:heme binding"/>
    <property type="evidence" value="ECO:0007669"/>
    <property type="project" value="InterPro"/>
</dbReference>
<reference evidence="1" key="1">
    <citation type="journal article" date="2015" name="Proc. Natl. Acad. Sci. U.S.A.">
        <title>Networks of energetic and metabolic interactions define dynamics in microbial communities.</title>
        <authorList>
            <person name="Embree M."/>
            <person name="Liu J.K."/>
            <person name="Al-Bassam M.M."/>
            <person name="Zengler K."/>
        </authorList>
    </citation>
    <scope>NUCLEOTIDE SEQUENCE</scope>
</reference>
<sequence length="98" mass="9745">MTVKAGACIVAAALGLSLAGAALAGDAAKGEALAKGCSCHKSRGDLNGMSTADLEAKMQAYKAGQGTNKAMITIMQKVAEADLPDLAAYYAGLAAVKK</sequence>
<dbReference type="GO" id="GO:0009055">
    <property type="term" value="F:electron transfer activity"/>
    <property type="evidence" value="ECO:0007669"/>
    <property type="project" value="InterPro"/>
</dbReference>
<dbReference type="AlphaFoldDB" id="A0A0W8G9J6"/>
<organism evidence="1">
    <name type="scientific">hydrocarbon metagenome</name>
    <dbReference type="NCBI Taxonomy" id="938273"/>
    <lineage>
        <taxon>unclassified sequences</taxon>
        <taxon>metagenomes</taxon>
        <taxon>ecological metagenomes</taxon>
    </lineage>
</organism>
<evidence type="ECO:0008006" key="2">
    <source>
        <dbReference type="Google" id="ProtNLM"/>
    </source>
</evidence>
<protein>
    <recommendedName>
        <fullName evidence="2">Cytochrome c domain-containing protein</fullName>
    </recommendedName>
</protein>
<dbReference type="EMBL" id="LNQE01000034">
    <property type="protein sequence ID" value="KUG29796.1"/>
    <property type="molecule type" value="Genomic_DNA"/>
</dbReference>
<gene>
    <name evidence="1" type="ORF">ASZ90_000312</name>
</gene>
<dbReference type="SUPFAM" id="SSF46626">
    <property type="entry name" value="Cytochrome c"/>
    <property type="match status" value="1"/>
</dbReference>
<comment type="caution">
    <text evidence="1">The sequence shown here is derived from an EMBL/GenBank/DDBJ whole genome shotgun (WGS) entry which is preliminary data.</text>
</comment>
<dbReference type="InterPro" id="IPR036909">
    <property type="entry name" value="Cyt_c-like_dom_sf"/>
</dbReference>
<name>A0A0W8G9J6_9ZZZZ</name>